<feature type="non-terminal residue" evidence="1">
    <location>
        <position position="1"/>
    </location>
</feature>
<evidence type="ECO:0000313" key="1">
    <source>
        <dbReference type="EMBL" id="GAG31332.1"/>
    </source>
</evidence>
<dbReference type="EMBL" id="BARS01041354">
    <property type="protein sequence ID" value="GAG31332.1"/>
    <property type="molecule type" value="Genomic_DNA"/>
</dbReference>
<gene>
    <name evidence="1" type="ORF">S01H1_62911</name>
</gene>
<organism evidence="1">
    <name type="scientific">marine sediment metagenome</name>
    <dbReference type="NCBI Taxonomy" id="412755"/>
    <lineage>
        <taxon>unclassified sequences</taxon>
        <taxon>metagenomes</taxon>
        <taxon>ecological metagenomes</taxon>
    </lineage>
</organism>
<protein>
    <submittedName>
        <fullName evidence="1">Uncharacterized protein</fullName>
    </submittedName>
</protein>
<comment type="caution">
    <text evidence="1">The sequence shown here is derived from an EMBL/GenBank/DDBJ whole genome shotgun (WGS) entry which is preliminary data.</text>
</comment>
<sequence>ALDTPAENQGTLTDILLECSQALQRVDMCLLAVLLVLTSEIKHWNPSAMRHLTQGAQEHMRQVEDTLLVHDFELAERLKTPEQPISLQEVRKKIGLPG</sequence>
<proteinExistence type="predicted"/>
<reference evidence="1" key="1">
    <citation type="journal article" date="2014" name="Front. Microbiol.">
        <title>High frequency of phylogenetically diverse reductive dehalogenase-homologous genes in deep subseafloor sedimentary metagenomes.</title>
        <authorList>
            <person name="Kawai M."/>
            <person name="Futagami T."/>
            <person name="Toyoda A."/>
            <person name="Takaki Y."/>
            <person name="Nishi S."/>
            <person name="Hori S."/>
            <person name="Arai W."/>
            <person name="Tsubouchi T."/>
            <person name="Morono Y."/>
            <person name="Uchiyama I."/>
            <person name="Ito T."/>
            <person name="Fujiyama A."/>
            <person name="Inagaki F."/>
            <person name="Takami H."/>
        </authorList>
    </citation>
    <scope>NUCLEOTIDE SEQUENCE</scope>
    <source>
        <strain evidence="1">Expedition CK06-06</strain>
    </source>
</reference>
<dbReference type="AlphaFoldDB" id="X0X7E6"/>
<name>X0X7E6_9ZZZZ</name>
<accession>X0X7E6</accession>